<gene>
    <name evidence="2" type="ORF">FWK35_00031758</name>
</gene>
<dbReference type="GO" id="GO:0003676">
    <property type="term" value="F:nucleic acid binding"/>
    <property type="evidence" value="ECO:0007669"/>
    <property type="project" value="InterPro"/>
</dbReference>
<evidence type="ECO:0000313" key="3">
    <source>
        <dbReference type="Proteomes" id="UP000478052"/>
    </source>
</evidence>
<dbReference type="CDD" id="cd09276">
    <property type="entry name" value="Rnase_HI_RT_non_LTR"/>
    <property type="match status" value="1"/>
</dbReference>
<dbReference type="SUPFAM" id="SSF53098">
    <property type="entry name" value="Ribonuclease H-like"/>
    <property type="match status" value="1"/>
</dbReference>
<organism evidence="2 3">
    <name type="scientific">Aphis craccivora</name>
    <name type="common">Cowpea aphid</name>
    <dbReference type="NCBI Taxonomy" id="307492"/>
    <lineage>
        <taxon>Eukaryota</taxon>
        <taxon>Metazoa</taxon>
        <taxon>Ecdysozoa</taxon>
        <taxon>Arthropoda</taxon>
        <taxon>Hexapoda</taxon>
        <taxon>Insecta</taxon>
        <taxon>Pterygota</taxon>
        <taxon>Neoptera</taxon>
        <taxon>Paraneoptera</taxon>
        <taxon>Hemiptera</taxon>
        <taxon>Sternorrhyncha</taxon>
        <taxon>Aphidomorpha</taxon>
        <taxon>Aphidoidea</taxon>
        <taxon>Aphididae</taxon>
        <taxon>Aphidini</taxon>
        <taxon>Aphis</taxon>
        <taxon>Aphis</taxon>
    </lineage>
</organism>
<dbReference type="AlphaFoldDB" id="A0A6G0VUT3"/>
<feature type="domain" description="RNase H type-1" evidence="1">
    <location>
        <begin position="1"/>
        <end position="99"/>
    </location>
</feature>
<dbReference type="InterPro" id="IPR012337">
    <property type="entry name" value="RNaseH-like_sf"/>
</dbReference>
<dbReference type="InterPro" id="IPR036397">
    <property type="entry name" value="RNaseH_sf"/>
</dbReference>
<reference evidence="2 3" key="1">
    <citation type="submission" date="2019-08" db="EMBL/GenBank/DDBJ databases">
        <title>Whole genome of Aphis craccivora.</title>
        <authorList>
            <person name="Voronova N.V."/>
            <person name="Shulinski R.S."/>
            <person name="Bandarenka Y.V."/>
            <person name="Zhorov D.G."/>
            <person name="Warner D."/>
        </authorList>
    </citation>
    <scope>NUCLEOTIDE SEQUENCE [LARGE SCALE GENOMIC DNA]</scope>
    <source>
        <strain evidence="2">180601</strain>
        <tissue evidence="2">Whole Body</tissue>
    </source>
</reference>
<sequence>MIKLPDFCSIYTAEALAISHALEIVKQQKIDQTLILSDSLSVLNSILNIKQPNTISRIIQNQISLLNSNNQIATLLWIPSHVGIPGNETADMYAKRVITSPDAISVQTCSLSDIKGVIQSLTLQKWQYRWSSSQTKLNEIRLSINPWPTYLTIRRHEVIINRLRIGHTWLTHRHLMIRDDPDPCTKCGEALTVKHILLHCRNYADTRTALGIPEHLCEALGPDHENTIKIIKFLKITKLYNLI</sequence>
<accession>A0A6G0VUT3</accession>
<dbReference type="Gene3D" id="3.30.420.10">
    <property type="entry name" value="Ribonuclease H-like superfamily/Ribonuclease H"/>
    <property type="match status" value="1"/>
</dbReference>
<dbReference type="OrthoDB" id="6621833at2759"/>
<keyword evidence="3" id="KW-1185">Reference proteome</keyword>
<dbReference type="PROSITE" id="PS50879">
    <property type="entry name" value="RNASE_H_1"/>
    <property type="match status" value="1"/>
</dbReference>
<evidence type="ECO:0000313" key="2">
    <source>
        <dbReference type="EMBL" id="KAF0710582.1"/>
    </source>
</evidence>
<name>A0A6G0VUT3_APHCR</name>
<dbReference type="Proteomes" id="UP000478052">
    <property type="component" value="Unassembled WGS sequence"/>
</dbReference>
<protein>
    <submittedName>
        <fullName evidence="2">RNase H domain-containing protein</fullName>
    </submittedName>
</protein>
<dbReference type="GO" id="GO:0004523">
    <property type="term" value="F:RNA-DNA hybrid ribonuclease activity"/>
    <property type="evidence" value="ECO:0007669"/>
    <property type="project" value="InterPro"/>
</dbReference>
<comment type="caution">
    <text evidence="2">The sequence shown here is derived from an EMBL/GenBank/DDBJ whole genome shotgun (WGS) entry which is preliminary data.</text>
</comment>
<proteinExistence type="predicted"/>
<evidence type="ECO:0000259" key="1">
    <source>
        <dbReference type="PROSITE" id="PS50879"/>
    </source>
</evidence>
<dbReference type="EMBL" id="VUJU01011607">
    <property type="protein sequence ID" value="KAF0710582.1"/>
    <property type="molecule type" value="Genomic_DNA"/>
</dbReference>
<dbReference type="Pfam" id="PF00075">
    <property type="entry name" value="RNase_H"/>
    <property type="match status" value="1"/>
</dbReference>
<dbReference type="InterPro" id="IPR002156">
    <property type="entry name" value="RNaseH_domain"/>
</dbReference>